<feature type="transmembrane region" description="Helical" evidence="1">
    <location>
        <begin position="6"/>
        <end position="29"/>
    </location>
</feature>
<comment type="caution">
    <text evidence="2">The sequence shown here is derived from an EMBL/GenBank/DDBJ whole genome shotgun (WGS) entry which is preliminary data.</text>
</comment>
<name>A0A2P6RNV0_ROSCH</name>
<accession>A0A2P6RNV0</accession>
<evidence type="ECO:0000256" key="1">
    <source>
        <dbReference type="SAM" id="Phobius"/>
    </source>
</evidence>
<organism evidence="2 3">
    <name type="scientific">Rosa chinensis</name>
    <name type="common">China rose</name>
    <dbReference type="NCBI Taxonomy" id="74649"/>
    <lineage>
        <taxon>Eukaryota</taxon>
        <taxon>Viridiplantae</taxon>
        <taxon>Streptophyta</taxon>
        <taxon>Embryophyta</taxon>
        <taxon>Tracheophyta</taxon>
        <taxon>Spermatophyta</taxon>
        <taxon>Magnoliopsida</taxon>
        <taxon>eudicotyledons</taxon>
        <taxon>Gunneridae</taxon>
        <taxon>Pentapetalae</taxon>
        <taxon>rosids</taxon>
        <taxon>fabids</taxon>
        <taxon>Rosales</taxon>
        <taxon>Rosaceae</taxon>
        <taxon>Rosoideae</taxon>
        <taxon>Rosoideae incertae sedis</taxon>
        <taxon>Rosa</taxon>
    </lineage>
</organism>
<keyword evidence="1" id="KW-0812">Transmembrane</keyword>
<reference evidence="2 3" key="1">
    <citation type="journal article" date="2018" name="Nat. Genet.">
        <title>The Rosa genome provides new insights in the design of modern roses.</title>
        <authorList>
            <person name="Bendahmane M."/>
        </authorList>
    </citation>
    <scope>NUCLEOTIDE SEQUENCE [LARGE SCALE GENOMIC DNA]</scope>
    <source>
        <strain evidence="3">cv. Old Blush</strain>
    </source>
</reference>
<evidence type="ECO:0000313" key="3">
    <source>
        <dbReference type="Proteomes" id="UP000238479"/>
    </source>
</evidence>
<protein>
    <submittedName>
        <fullName evidence="2">Uncharacterized protein</fullName>
    </submittedName>
</protein>
<keyword evidence="1" id="KW-0472">Membrane</keyword>
<sequence>MKVCPFSYYVLIFSIGFVSSQISLPSVLLRTIDRSRSFFPAWQPPPQNHRSISLRASLFPASSSKPSVSIEIDLSRGFKTQFGRSSATRLKPKANH</sequence>
<keyword evidence="3" id="KW-1185">Reference proteome</keyword>
<proteinExistence type="predicted"/>
<dbReference type="EMBL" id="PDCK01000040">
    <property type="protein sequence ID" value="PRQ48109.1"/>
    <property type="molecule type" value="Genomic_DNA"/>
</dbReference>
<gene>
    <name evidence="2" type="ORF">RchiOBHm_Chr2g0107051</name>
</gene>
<dbReference type="Gramene" id="PRQ48109">
    <property type="protein sequence ID" value="PRQ48109"/>
    <property type="gene ID" value="RchiOBHm_Chr2g0107051"/>
</dbReference>
<evidence type="ECO:0000313" key="2">
    <source>
        <dbReference type="EMBL" id="PRQ48109.1"/>
    </source>
</evidence>
<keyword evidence="1" id="KW-1133">Transmembrane helix</keyword>
<dbReference type="AlphaFoldDB" id="A0A2P6RNV0"/>
<dbReference type="Proteomes" id="UP000238479">
    <property type="component" value="Chromosome 2"/>
</dbReference>